<protein>
    <recommendedName>
        <fullName evidence="1">Putative zinc ribbon domain-containing protein</fullName>
    </recommendedName>
</protein>
<evidence type="ECO:0000259" key="1">
    <source>
        <dbReference type="Pfam" id="PF12674"/>
    </source>
</evidence>
<gene>
    <name evidence="2" type="ORF">CTDIVETGP_1036</name>
</gene>
<reference evidence="2 3" key="1">
    <citation type="journal article" date="2015" name="Genome Announc.">
        <title>Draft Genome Sequence of Clostridium tyrobutyricum Strain DIVETGP, Isolated from Cow's Milk for Grana Padano Production.</title>
        <authorList>
            <person name="Soggiu A."/>
            <person name="Piras C."/>
            <person name="Gaiarsa S."/>
            <person name="Sassera D."/>
            <person name="Roncada P."/>
            <person name="Bendixen E."/>
            <person name="Brasca M."/>
            <person name="Bonizzi L."/>
        </authorList>
    </citation>
    <scope>NUCLEOTIDE SEQUENCE [LARGE SCALE GENOMIC DNA]</scope>
    <source>
        <strain evidence="2 3">DIVETGP</strain>
    </source>
</reference>
<dbReference type="AlphaFoldDB" id="W6N471"/>
<accession>W6N471</accession>
<dbReference type="Proteomes" id="UP000019482">
    <property type="component" value="Unassembled WGS sequence"/>
</dbReference>
<name>W6N471_CLOTY</name>
<keyword evidence="3" id="KW-1185">Reference proteome</keyword>
<organism evidence="2 3">
    <name type="scientific">Clostridium tyrobutyricum DIVETGP</name>
    <dbReference type="NCBI Taxonomy" id="1408889"/>
    <lineage>
        <taxon>Bacteria</taxon>
        <taxon>Bacillati</taxon>
        <taxon>Bacillota</taxon>
        <taxon>Clostridia</taxon>
        <taxon>Eubacteriales</taxon>
        <taxon>Clostridiaceae</taxon>
        <taxon>Clostridium</taxon>
    </lineage>
</organism>
<dbReference type="EMBL" id="CBXI010000014">
    <property type="protein sequence ID" value="CDL90966.1"/>
    <property type="molecule type" value="Genomic_DNA"/>
</dbReference>
<dbReference type="InterPro" id="IPR025868">
    <property type="entry name" value="Zn_ribbon_dom_put"/>
</dbReference>
<sequence>MEKMIKACVPFMVEKGMAENEAISLMENVLPNLKRWKKD</sequence>
<feature type="domain" description="Putative zinc ribbon" evidence="1">
    <location>
        <begin position="1"/>
        <end position="37"/>
    </location>
</feature>
<dbReference type="Pfam" id="PF12674">
    <property type="entry name" value="Zn_ribbon_2"/>
    <property type="match status" value="1"/>
</dbReference>
<proteinExistence type="predicted"/>
<evidence type="ECO:0000313" key="3">
    <source>
        <dbReference type="Proteomes" id="UP000019482"/>
    </source>
</evidence>
<evidence type="ECO:0000313" key="2">
    <source>
        <dbReference type="EMBL" id="CDL90966.1"/>
    </source>
</evidence>
<comment type="caution">
    <text evidence="2">The sequence shown here is derived from an EMBL/GenBank/DDBJ whole genome shotgun (WGS) entry which is preliminary data.</text>
</comment>